<sequence>MFITKAARRYATALLEIGKELDQVEEILDDIKLIDNTIEGSKELTMFISSPIIKYDDKKAALDEIFTSRVSEVTGKFLTLLARKGRANLLHQIAKAFVDKYNDYAGIIKIEVLSAKELNDDQVQSLQKALEKRTNKKVDMSLSQDASLKGGIAVRIDDTVIDGSVKHKLVELEQKLLSTAIE</sequence>
<keyword evidence="3 7" id="KW-0375">Hydrogen ion transport</keyword>
<dbReference type="Proteomes" id="UP000473278">
    <property type="component" value="Unassembled WGS sequence"/>
</dbReference>
<keyword evidence="2 7" id="KW-0813">Transport</keyword>
<evidence type="ECO:0000256" key="1">
    <source>
        <dbReference type="ARBA" id="ARBA00004370"/>
    </source>
</evidence>
<protein>
    <recommendedName>
        <fullName evidence="7">ATP synthase subunit delta</fullName>
    </recommendedName>
    <alternativeName>
        <fullName evidence="7">ATP synthase F(1) sector subunit delta</fullName>
    </alternativeName>
    <alternativeName>
        <fullName evidence="7">F-type ATPase subunit delta</fullName>
        <shortName evidence="7">F-ATPase subunit delta</shortName>
    </alternativeName>
</protein>
<comment type="subcellular location">
    <subcellularLocation>
        <location evidence="7">Cell membrane</location>
        <topology evidence="7">Peripheral membrane protein</topology>
    </subcellularLocation>
    <subcellularLocation>
        <location evidence="1">Membrane</location>
    </subcellularLocation>
</comment>
<accession>A0A6M1SX51</accession>
<organism evidence="8 9">
    <name type="scientific">Halalkalibaculum roseum</name>
    <dbReference type="NCBI Taxonomy" id="2709311"/>
    <lineage>
        <taxon>Bacteria</taxon>
        <taxon>Pseudomonadati</taxon>
        <taxon>Balneolota</taxon>
        <taxon>Balneolia</taxon>
        <taxon>Balneolales</taxon>
        <taxon>Balneolaceae</taxon>
        <taxon>Halalkalibaculum</taxon>
    </lineage>
</organism>
<evidence type="ECO:0000313" key="8">
    <source>
        <dbReference type="EMBL" id="NGP76798.1"/>
    </source>
</evidence>
<comment type="function">
    <text evidence="7">F(1)F(0) ATP synthase produces ATP from ADP in the presence of a proton or sodium gradient. F-type ATPases consist of two structural domains, F(1) containing the extramembraneous catalytic core and F(0) containing the membrane proton channel, linked together by a central stalk and a peripheral stalk. During catalysis, ATP synthesis in the catalytic domain of F(1) is coupled via a rotary mechanism of the central stalk subunits to proton translocation.</text>
</comment>
<dbReference type="Pfam" id="PF00213">
    <property type="entry name" value="OSCP"/>
    <property type="match status" value="1"/>
</dbReference>
<dbReference type="InterPro" id="IPR000711">
    <property type="entry name" value="ATPase_OSCP/dsu"/>
</dbReference>
<evidence type="ECO:0000256" key="6">
    <source>
        <dbReference type="ARBA" id="ARBA00023310"/>
    </source>
</evidence>
<dbReference type="NCBIfam" id="TIGR01145">
    <property type="entry name" value="ATP_synt_delta"/>
    <property type="match status" value="1"/>
</dbReference>
<evidence type="ECO:0000256" key="2">
    <source>
        <dbReference type="ARBA" id="ARBA00022448"/>
    </source>
</evidence>
<dbReference type="PRINTS" id="PR00125">
    <property type="entry name" value="ATPASEDELTA"/>
</dbReference>
<evidence type="ECO:0000313" key="9">
    <source>
        <dbReference type="Proteomes" id="UP000473278"/>
    </source>
</evidence>
<gene>
    <name evidence="7 8" type="primary">atpH</name>
    <name evidence="8" type="ORF">G3570_09155</name>
</gene>
<dbReference type="InterPro" id="IPR026015">
    <property type="entry name" value="ATP_synth_OSCP/delta_N_sf"/>
</dbReference>
<dbReference type="AlphaFoldDB" id="A0A6M1SX51"/>
<evidence type="ECO:0000256" key="5">
    <source>
        <dbReference type="ARBA" id="ARBA00023136"/>
    </source>
</evidence>
<name>A0A6M1SX51_9BACT</name>
<dbReference type="EMBL" id="JAALLT010000003">
    <property type="protein sequence ID" value="NGP76798.1"/>
    <property type="molecule type" value="Genomic_DNA"/>
</dbReference>
<keyword evidence="4 7" id="KW-0406">Ion transport</keyword>
<reference evidence="8 9" key="1">
    <citation type="submission" date="2020-02" db="EMBL/GenBank/DDBJ databases">
        <title>Balneolaceae bacterium YR4-1, complete genome.</title>
        <authorList>
            <person name="Li Y."/>
            <person name="Wu S."/>
        </authorList>
    </citation>
    <scope>NUCLEOTIDE SEQUENCE [LARGE SCALE GENOMIC DNA]</scope>
    <source>
        <strain evidence="8 9">YR4-1</strain>
    </source>
</reference>
<keyword evidence="9" id="KW-1185">Reference proteome</keyword>
<keyword evidence="7" id="KW-1003">Cell membrane</keyword>
<comment type="caution">
    <text evidence="8">The sequence shown here is derived from an EMBL/GenBank/DDBJ whole genome shotgun (WGS) entry which is preliminary data.</text>
</comment>
<comment type="similarity">
    <text evidence="7">Belongs to the ATPase delta chain family.</text>
</comment>
<dbReference type="SUPFAM" id="SSF47928">
    <property type="entry name" value="N-terminal domain of the delta subunit of the F1F0-ATP synthase"/>
    <property type="match status" value="1"/>
</dbReference>
<evidence type="ECO:0000256" key="7">
    <source>
        <dbReference type="HAMAP-Rule" id="MF_01416"/>
    </source>
</evidence>
<dbReference type="RefSeq" id="WP_165141559.1">
    <property type="nucleotide sequence ID" value="NZ_JAALLT010000003.1"/>
</dbReference>
<dbReference type="GO" id="GO:0045259">
    <property type="term" value="C:proton-transporting ATP synthase complex"/>
    <property type="evidence" value="ECO:0007669"/>
    <property type="project" value="UniProtKB-KW"/>
</dbReference>
<dbReference type="GO" id="GO:0046933">
    <property type="term" value="F:proton-transporting ATP synthase activity, rotational mechanism"/>
    <property type="evidence" value="ECO:0007669"/>
    <property type="project" value="UniProtKB-UniRule"/>
</dbReference>
<proteinExistence type="inferred from homology"/>
<dbReference type="PANTHER" id="PTHR11910">
    <property type="entry name" value="ATP SYNTHASE DELTA CHAIN"/>
    <property type="match status" value="1"/>
</dbReference>
<dbReference type="GO" id="GO:0005886">
    <property type="term" value="C:plasma membrane"/>
    <property type="evidence" value="ECO:0007669"/>
    <property type="project" value="UniProtKB-SubCell"/>
</dbReference>
<evidence type="ECO:0000256" key="4">
    <source>
        <dbReference type="ARBA" id="ARBA00023065"/>
    </source>
</evidence>
<dbReference type="Gene3D" id="1.10.520.20">
    <property type="entry name" value="N-terminal domain of the delta subunit of the F1F0-ATP synthase"/>
    <property type="match status" value="1"/>
</dbReference>
<keyword evidence="6 7" id="KW-0066">ATP synthesis</keyword>
<comment type="function">
    <text evidence="7">This protein is part of the stalk that links CF(0) to CF(1). It either transmits conformational changes from CF(0) to CF(1) or is implicated in proton conduction.</text>
</comment>
<dbReference type="HAMAP" id="MF_01416">
    <property type="entry name" value="ATP_synth_delta_bact"/>
    <property type="match status" value="1"/>
</dbReference>
<keyword evidence="5 7" id="KW-0472">Membrane</keyword>
<evidence type="ECO:0000256" key="3">
    <source>
        <dbReference type="ARBA" id="ARBA00022781"/>
    </source>
</evidence>
<keyword evidence="7" id="KW-0139">CF(1)</keyword>